<dbReference type="InterPro" id="IPR018990">
    <property type="entry name" value="Prot_inh_I42_chagasin"/>
</dbReference>
<dbReference type="Proteomes" id="UP000324800">
    <property type="component" value="Unassembled WGS sequence"/>
</dbReference>
<evidence type="ECO:0000256" key="1">
    <source>
        <dbReference type="ARBA" id="ARBA00022690"/>
    </source>
</evidence>
<keyword evidence="1" id="KW-0646">Protease inhibitor</keyword>
<sequence>MIRIQIIQLNIRYIKRNQRLIILLGIVLTHEVSNDYSEPSSLNLKLHDTFTIKLLEFQSAGYSWEIRTPLENDESIIKFVDKTYNDEDNKDNKVGQPVIVTFQFNTINKGTMDLEFVHRRPWIKKDDPNDTRKIINISVD</sequence>
<organism evidence="4 5">
    <name type="scientific">Streblomastix strix</name>
    <dbReference type="NCBI Taxonomy" id="222440"/>
    <lineage>
        <taxon>Eukaryota</taxon>
        <taxon>Metamonada</taxon>
        <taxon>Preaxostyla</taxon>
        <taxon>Oxymonadida</taxon>
        <taxon>Streblomastigidae</taxon>
        <taxon>Streblomastix</taxon>
    </lineage>
</organism>
<evidence type="ECO:0000313" key="4">
    <source>
        <dbReference type="EMBL" id="KAA6382117.1"/>
    </source>
</evidence>
<evidence type="ECO:0000256" key="2">
    <source>
        <dbReference type="ARBA" id="ARBA00022704"/>
    </source>
</evidence>
<name>A0A5J4VHL8_9EUKA</name>
<feature type="domain" description="Proteinase inhibitor I42 chagasin" evidence="3">
    <location>
        <begin position="43"/>
        <end position="132"/>
    </location>
</feature>
<dbReference type="Gene3D" id="2.60.40.2020">
    <property type="match status" value="1"/>
</dbReference>
<protein>
    <recommendedName>
        <fullName evidence="3">Proteinase inhibitor I42 chagasin domain-containing protein</fullName>
    </recommendedName>
</protein>
<evidence type="ECO:0000313" key="5">
    <source>
        <dbReference type="Proteomes" id="UP000324800"/>
    </source>
</evidence>
<dbReference type="SUPFAM" id="SSF141066">
    <property type="entry name" value="ICP-like"/>
    <property type="match status" value="1"/>
</dbReference>
<reference evidence="4 5" key="1">
    <citation type="submission" date="2019-03" db="EMBL/GenBank/DDBJ databases">
        <title>Single cell metagenomics reveals metabolic interactions within the superorganism composed of flagellate Streblomastix strix and complex community of Bacteroidetes bacteria on its surface.</title>
        <authorList>
            <person name="Treitli S.C."/>
            <person name="Kolisko M."/>
            <person name="Husnik F."/>
            <person name="Keeling P."/>
            <person name="Hampl V."/>
        </authorList>
    </citation>
    <scope>NUCLEOTIDE SEQUENCE [LARGE SCALE GENOMIC DNA]</scope>
    <source>
        <strain evidence="4">ST1C</strain>
    </source>
</reference>
<dbReference type="EMBL" id="SNRW01006954">
    <property type="protein sequence ID" value="KAA6382117.1"/>
    <property type="molecule type" value="Genomic_DNA"/>
</dbReference>
<dbReference type="InterPro" id="IPR036331">
    <property type="entry name" value="Chagasin-like_sf"/>
</dbReference>
<proteinExistence type="predicted"/>
<dbReference type="Pfam" id="PF09394">
    <property type="entry name" value="Inhibitor_I42"/>
    <property type="match status" value="1"/>
</dbReference>
<comment type="caution">
    <text evidence="4">The sequence shown here is derived from an EMBL/GenBank/DDBJ whole genome shotgun (WGS) entry which is preliminary data.</text>
</comment>
<dbReference type="AlphaFoldDB" id="A0A5J4VHL8"/>
<gene>
    <name evidence="4" type="ORF">EZS28_022355</name>
</gene>
<keyword evidence="2" id="KW-0789">Thiol protease inhibitor</keyword>
<evidence type="ECO:0000259" key="3">
    <source>
        <dbReference type="Pfam" id="PF09394"/>
    </source>
</evidence>
<dbReference type="GO" id="GO:0004869">
    <property type="term" value="F:cysteine-type endopeptidase inhibitor activity"/>
    <property type="evidence" value="ECO:0007669"/>
    <property type="project" value="UniProtKB-KW"/>
</dbReference>
<accession>A0A5J4VHL8</accession>